<comment type="subcellular location">
    <subcellularLocation>
        <location evidence="2">Membrane</location>
        <topology evidence="2">Single-pass membrane protein</topology>
    </subcellularLocation>
</comment>
<accession>A0A803LK97</accession>
<evidence type="ECO:0000256" key="10">
    <source>
        <dbReference type="ARBA" id="ARBA00023033"/>
    </source>
</evidence>
<proteinExistence type="inferred from homology"/>
<organism evidence="13 14">
    <name type="scientific">Chenopodium quinoa</name>
    <name type="common">Quinoa</name>
    <dbReference type="NCBI Taxonomy" id="63459"/>
    <lineage>
        <taxon>Eukaryota</taxon>
        <taxon>Viridiplantae</taxon>
        <taxon>Streptophyta</taxon>
        <taxon>Embryophyta</taxon>
        <taxon>Tracheophyta</taxon>
        <taxon>Spermatophyta</taxon>
        <taxon>Magnoliopsida</taxon>
        <taxon>eudicotyledons</taxon>
        <taxon>Gunneridae</taxon>
        <taxon>Pentapetalae</taxon>
        <taxon>Caryophyllales</taxon>
        <taxon>Chenopodiaceae</taxon>
        <taxon>Chenopodioideae</taxon>
        <taxon>Atripliceae</taxon>
        <taxon>Chenopodium</taxon>
    </lineage>
</organism>
<dbReference type="InterPro" id="IPR001128">
    <property type="entry name" value="Cyt_P450"/>
</dbReference>
<dbReference type="InterPro" id="IPR036396">
    <property type="entry name" value="Cyt_P450_sf"/>
</dbReference>
<comment type="similarity">
    <text evidence="3">Belongs to the cytochrome P450 family.</text>
</comment>
<dbReference type="PANTHER" id="PTHR47955">
    <property type="entry name" value="CYTOCHROME P450 FAMILY 71 PROTEIN"/>
    <property type="match status" value="1"/>
</dbReference>
<evidence type="ECO:0000256" key="1">
    <source>
        <dbReference type="ARBA" id="ARBA00001971"/>
    </source>
</evidence>
<keyword evidence="12" id="KW-0732">Signal</keyword>
<keyword evidence="10" id="KW-0503">Monooxygenase</keyword>
<reference evidence="13" key="1">
    <citation type="journal article" date="2017" name="Nature">
        <title>The genome of Chenopodium quinoa.</title>
        <authorList>
            <person name="Jarvis D.E."/>
            <person name="Ho Y.S."/>
            <person name="Lightfoot D.J."/>
            <person name="Schmoeckel S.M."/>
            <person name="Li B."/>
            <person name="Borm T.J.A."/>
            <person name="Ohyanagi H."/>
            <person name="Mineta K."/>
            <person name="Michell C.T."/>
            <person name="Saber N."/>
            <person name="Kharbatia N.M."/>
            <person name="Rupper R.R."/>
            <person name="Sharp A.R."/>
            <person name="Dally N."/>
            <person name="Boughton B.A."/>
            <person name="Woo Y.H."/>
            <person name="Gao G."/>
            <person name="Schijlen E.G.W.M."/>
            <person name="Guo X."/>
            <person name="Momin A.A."/>
            <person name="Negrao S."/>
            <person name="Al-Babili S."/>
            <person name="Gehring C."/>
            <person name="Roessner U."/>
            <person name="Jung C."/>
            <person name="Murphy K."/>
            <person name="Arold S.T."/>
            <person name="Gojobori T."/>
            <person name="van der Linden C.G."/>
            <person name="van Loo E.N."/>
            <person name="Jellen E.N."/>
            <person name="Maughan P.J."/>
            <person name="Tester M."/>
        </authorList>
    </citation>
    <scope>NUCLEOTIDE SEQUENCE [LARGE SCALE GENOMIC DNA]</scope>
    <source>
        <strain evidence="13">cv. PI 614886</strain>
    </source>
</reference>
<dbReference type="GO" id="GO:0016705">
    <property type="term" value="F:oxidoreductase activity, acting on paired donors, with incorporation or reduction of molecular oxygen"/>
    <property type="evidence" value="ECO:0007669"/>
    <property type="project" value="InterPro"/>
</dbReference>
<evidence type="ECO:0000256" key="2">
    <source>
        <dbReference type="ARBA" id="ARBA00004167"/>
    </source>
</evidence>
<keyword evidence="6" id="KW-0479">Metal-binding</keyword>
<keyword evidence="7" id="KW-1133">Transmembrane helix</keyword>
<feature type="chain" id="PRO_5031234745" description="Cytochrome P450" evidence="12">
    <location>
        <begin position="21"/>
        <end position="246"/>
    </location>
</feature>
<dbReference type="GO" id="GO:0016020">
    <property type="term" value="C:membrane"/>
    <property type="evidence" value="ECO:0007669"/>
    <property type="project" value="UniProtKB-SubCell"/>
</dbReference>
<keyword evidence="14" id="KW-1185">Reference proteome</keyword>
<dbReference type="InterPro" id="IPR002401">
    <property type="entry name" value="Cyt_P450_E_grp-I"/>
</dbReference>
<evidence type="ECO:0000256" key="9">
    <source>
        <dbReference type="ARBA" id="ARBA00023004"/>
    </source>
</evidence>
<keyword evidence="4" id="KW-0349">Heme</keyword>
<evidence type="ECO:0008006" key="15">
    <source>
        <dbReference type="Google" id="ProtNLM"/>
    </source>
</evidence>
<dbReference type="Gene3D" id="1.10.630.10">
    <property type="entry name" value="Cytochrome P450"/>
    <property type="match status" value="1"/>
</dbReference>
<keyword evidence="5" id="KW-0812">Transmembrane</keyword>
<dbReference type="EnsemblPlants" id="AUR62014394-RA">
    <property type="protein sequence ID" value="AUR62014394-RA:cds"/>
    <property type="gene ID" value="AUR62014394"/>
</dbReference>
<evidence type="ECO:0000256" key="3">
    <source>
        <dbReference type="ARBA" id="ARBA00010617"/>
    </source>
</evidence>
<evidence type="ECO:0000313" key="14">
    <source>
        <dbReference type="Proteomes" id="UP000596660"/>
    </source>
</evidence>
<keyword evidence="9" id="KW-0408">Iron</keyword>
<reference evidence="13" key="2">
    <citation type="submission" date="2021-03" db="UniProtKB">
        <authorList>
            <consortium name="EnsemblPlants"/>
        </authorList>
    </citation>
    <scope>IDENTIFICATION</scope>
</reference>
<evidence type="ECO:0000256" key="6">
    <source>
        <dbReference type="ARBA" id="ARBA00022723"/>
    </source>
</evidence>
<dbReference type="Pfam" id="PF00067">
    <property type="entry name" value="p450"/>
    <property type="match status" value="1"/>
</dbReference>
<dbReference type="GO" id="GO:0004497">
    <property type="term" value="F:monooxygenase activity"/>
    <property type="evidence" value="ECO:0007669"/>
    <property type="project" value="UniProtKB-KW"/>
</dbReference>
<dbReference type="Proteomes" id="UP000596660">
    <property type="component" value="Unplaced"/>
</dbReference>
<protein>
    <recommendedName>
        <fullName evidence="15">Cytochrome P450</fullName>
    </recommendedName>
</protein>
<evidence type="ECO:0000256" key="4">
    <source>
        <dbReference type="ARBA" id="ARBA00022617"/>
    </source>
</evidence>
<feature type="signal peptide" evidence="12">
    <location>
        <begin position="1"/>
        <end position="20"/>
    </location>
</feature>
<comment type="cofactor">
    <cofactor evidence="1">
        <name>heme</name>
        <dbReference type="ChEBI" id="CHEBI:30413"/>
    </cofactor>
</comment>
<keyword evidence="8" id="KW-0560">Oxidoreductase</keyword>
<evidence type="ECO:0000256" key="11">
    <source>
        <dbReference type="ARBA" id="ARBA00023136"/>
    </source>
</evidence>
<evidence type="ECO:0000313" key="13">
    <source>
        <dbReference type="EnsemblPlants" id="AUR62014394-RA:cds"/>
    </source>
</evidence>
<evidence type="ECO:0000256" key="5">
    <source>
        <dbReference type="ARBA" id="ARBA00022692"/>
    </source>
</evidence>
<dbReference type="SUPFAM" id="SSF48264">
    <property type="entry name" value="Cytochrome P450"/>
    <property type="match status" value="1"/>
</dbReference>
<keyword evidence="11" id="KW-0472">Membrane</keyword>
<dbReference type="PANTHER" id="PTHR47955:SF22">
    <property type="entry name" value="CYTOCHROME P450 83B1-LIKE"/>
    <property type="match status" value="1"/>
</dbReference>
<dbReference type="AlphaFoldDB" id="A0A803LK97"/>
<dbReference type="GO" id="GO:0005506">
    <property type="term" value="F:iron ion binding"/>
    <property type="evidence" value="ECO:0007669"/>
    <property type="project" value="InterPro"/>
</dbReference>
<sequence>MLFFLLFIASISLIYLRLKCKKNEHLNLPPGPKGLPIIGNLHQFDSINPHLYFTKLGKMYGPIFSFRIGNQSMVVIQSAKMAKEVLQIQDKNFCNRKVLVGGKRLTYNGLDVVFAPYGEYYREIKKIFVVHLLSSKRVKSFAPIRHEEVSRTIQKISSLSSENKVVNLSELLFNCACSTICRIAFGKRYENDDGTRSRFHDLLNEAQALIAGFFFADYFPYTGWLDKLAGKYSKLEKTFKKFEEFF</sequence>
<evidence type="ECO:0000256" key="12">
    <source>
        <dbReference type="SAM" id="SignalP"/>
    </source>
</evidence>
<evidence type="ECO:0000256" key="7">
    <source>
        <dbReference type="ARBA" id="ARBA00022989"/>
    </source>
</evidence>
<dbReference type="GO" id="GO:0020037">
    <property type="term" value="F:heme binding"/>
    <property type="evidence" value="ECO:0007669"/>
    <property type="project" value="InterPro"/>
</dbReference>
<dbReference type="OMA" id="HETEAML"/>
<name>A0A803LK97_CHEQI</name>
<evidence type="ECO:0000256" key="8">
    <source>
        <dbReference type="ARBA" id="ARBA00023002"/>
    </source>
</evidence>
<dbReference type="Gramene" id="AUR62014394-RA">
    <property type="protein sequence ID" value="AUR62014394-RA:cds"/>
    <property type="gene ID" value="AUR62014394"/>
</dbReference>
<dbReference type="PRINTS" id="PR00463">
    <property type="entry name" value="EP450I"/>
</dbReference>